<dbReference type="GO" id="GO:0016887">
    <property type="term" value="F:ATP hydrolysis activity"/>
    <property type="evidence" value="ECO:0007669"/>
    <property type="project" value="InterPro"/>
</dbReference>
<keyword evidence="1" id="KW-0235">DNA replication</keyword>
<dbReference type="SMART" id="SM00382">
    <property type="entry name" value="AAA"/>
    <property type="match status" value="1"/>
</dbReference>
<dbReference type="InterPro" id="IPR003959">
    <property type="entry name" value="ATPase_AAA_core"/>
</dbReference>
<dbReference type="CDD" id="cd00009">
    <property type="entry name" value="AAA"/>
    <property type="match status" value="1"/>
</dbReference>
<keyword evidence="3" id="KW-0378">Hydrolase</keyword>
<dbReference type="InterPro" id="IPR003593">
    <property type="entry name" value="AAA+_ATPase"/>
</dbReference>
<feature type="domain" description="AAA+ ATPase" evidence="2">
    <location>
        <begin position="64"/>
        <end position="245"/>
    </location>
</feature>
<dbReference type="GO" id="GO:0005524">
    <property type="term" value="F:ATP binding"/>
    <property type="evidence" value="ECO:0007669"/>
    <property type="project" value="InterPro"/>
</dbReference>
<dbReference type="Gene3D" id="3.40.50.300">
    <property type="entry name" value="P-loop containing nucleotide triphosphate hydrolases"/>
    <property type="match status" value="1"/>
</dbReference>
<reference evidence="3" key="1">
    <citation type="submission" date="2021-02" db="EMBL/GenBank/DDBJ databases">
        <title>First Annotated Genome of the Yellow-green Alga Tribonema minus.</title>
        <authorList>
            <person name="Mahan K.M."/>
        </authorList>
    </citation>
    <scope>NUCLEOTIDE SEQUENCE</scope>
    <source>
        <strain evidence="3">UTEX B ZZ1240</strain>
    </source>
</reference>
<gene>
    <name evidence="3" type="ORF">JKP88DRAFT_243887</name>
</gene>
<dbReference type="PANTHER" id="PTHR23389">
    <property type="entry name" value="CHROMOSOME TRANSMISSION FIDELITY FACTOR 18"/>
    <property type="match status" value="1"/>
</dbReference>
<dbReference type="Pfam" id="PF00004">
    <property type="entry name" value="AAA"/>
    <property type="match status" value="1"/>
</dbReference>
<dbReference type="EMBL" id="JAFCMP010000090">
    <property type="protein sequence ID" value="KAG5187374.1"/>
    <property type="molecule type" value="Genomic_DNA"/>
</dbReference>
<sequence>MSALPRFVNWGNALRVVPTIQEDGEAPTPQNSMWTDYYSIKAIEDIVGNAQAVAQVDSWFAGPRTAPLLVHGPPGTGKTTLVKLCAAKHQVSLFSSSADEPRTQTQLTGIINNATALGQTVFLDDADMFLFEPTGLTTLVKYLKRSCGSVVLCFNSIADAKLSPLVKTCVVIEMQPIDVTALVTRAQKCAKMANRSLNYFDALVLARRCCGDARRLVIDLQVEAIDKVIQPKKRKRCRLPTLQPHNAIVVKPALKDTLSVHNATVTPFKCLDMVWGGWLKLAKTGMCVQQLSALADSISDADLVVGTIMQTADLHEAEDKDLSGVEALVQFSHVRRTLMHFRKHNDCDDSDEQLIELMKVVPPPRHRKKFDYVH</sequence>
<evidence type="ECO:0000256" key="1">
    <source>
        <dbReference type="ARBA" id="ARBA00022705"/>
    </source>
</evidence>
<dbReference type="SUPFAM" id="SSF52540">
    <property type="entry name" value="P-loop containing nucleoside triphosphate hydrolases"/>
    <property type="match status" value="1"/>
</dbReference>
<dbReference type="InterPro" id="IPR027417">
    <property type="entry name" value="P-loop_NTPase"/>
</dbReference>
<organism evidence="3 4">
    <name type="scientific">Tribonema minus</name>
    <dbReference type="NCBI Taxonomy" id="303371"/>
    <lineage>
        <taxon>Eukaryota</taxon>
        <taxon>Sar</taxon>
        <taxon>Stramenopiles</taxon>
        <taxon>Ochrophyta</taxon>
        <taxon>PX clade</taxon>
        <taxon>Xanthophyceae</taxon>
        <taxon>Tribonematales</taxon>
        <taxon>Tribonemataceae</taxon>
        <taxon>Tribonema</taxon>
    </lineage>
</organism>
<evidence type="ECO:0000313" key="3">
    <source>
        <dbReference type="EMBL" id="KAG5187374.1"/>
    </source>
</evidence>
<dbReference type="PANTHER" id="PTHR23389:SF6">
    <property type="entry name" value="REPLICATION FACTOR C SUBUNIT 1"/>
    <property type="match status" value="1"/>
</dbReference>
<dbReference type="OrthoDB" id="10265971at2759"/>
<comment type="caution">
    <text evidence="3">The sequence shown here is derived from an EMBL/GenBank/DDBJ whole genome shotgun (WGS) entry which is preliminary data.</text>
</comment>
<keyword evidence="4" id="KW-1185">Reference proteome</keyword>
<dbReference type="GO" id="GO:0003677">
    <property type="term" value="F:DNA binding"/>
    <property type="evidence" value="ECO:0007669"/>
    <property type="project" value="TreeGrafter"/>
</dbReference>
<protein>
    <submittedName>
        <fullName evidence="3">P-loop containing nucleoside triphosphate hydrolase protein</fullName>
    </submittedName>
</protein>
<evidence type="ECO:0000313" key="4">
    <source>
        <dbReference type="Proteomes" id="UP000664859"/>
    </source>
</evidence>
<proteinExistence type="predicted"/>
<dbReference type="GO" id="GO:0006260">
    <property type="term" value="P:DNA replication"/>
    <property type="evidence" value="ECO:0007669"/>
    <property type="project" value="UniProtKB-KW"/>
</dbReference>
<dbReference type="GO" id="GO:0005634">
    <property type="term" value="C:nucleus"/>
    <property type="evidence" value="ECO:0007669"/>
    <property type="project" value="TreeGrafter"/>
</dbReference>
<evidence type="ECO:0000259" key="2">
    <source>
        <dbReference type="SMART" id="SM00382"/>
    </source>
</evidence>
<dbReference type="AlphaFoldDB" id="A0A836CJ52"/>
<accession>A0A836CJ52</accession>
<dbReference type="Proteomes" id="UP000664859">
    <property type="component" value="Unassembled WGS sequence"/>
</dbReference>
<name>A0A836CJ52_9STRA</name>